<evidence type="ECO:0000256" key="1">
    <source>
        <dbReference type="SAM" id="MobiDB-lite"/>
    </source>
</evidence>
<name>A0ABQ8G913_9PEZI</name>
<dbReference type="Proteomes" id="UP000774617">
    <property type="component" value="Unassembled WGS sequence"/>
</dbReference>
<feature type="transmembrane region" description="Helical" evidence="2">
    <location>
        <begin position="227"/>
        <end position="252"/>
    </location>
</feature>
<gene>
    <name evidence="4" type="ORF">B0J12DRAFT_741201</name>
</gene>
<feature type="compositionally biased region" description="Low complexity" evidence="1">
    <location>
        <begin position="67"/>
        <end position="82"/>
    </location>
</feature>
<comment type="caution">
    <text evidence="4">The sequence shown here is derived from an EMBL/GenBank/DDBJ whole genome shotgun (WGS) entry which is preliminary data.</text>
</comment>
<accession>A0ABQ8G913</accession>
<dbReference type="PANTHER" id="PTHR37846:SF1">
    <property type="entry name" value="DEACETYLASE-LIKE PROTEIN"/>
    <property type="match status" value="1"/>
</dbReference>
<evidence type="ECO:0000259" key="3">
    <source>
        <dbReference type="Pfam" id="PF24841"/>
    </source>
</evidence>
<dbReference type="PANTHER" id="PTHR37846">
    <property type="entry name" value="YALI0B21296P"/>
    <property type="match status" value="1"/>
</dbReference>
<evidence type="ECO:0000313" key="5">
    <source>
        <dbReference type="Proteomes" id="UP000774617"/>
    </source>
</evidence>
<dbReference type="InterPro" id="IPR056136">
    <property type="entry name" value="DUF7719"/>
</dbReference>
<keyword evidence="2" id="KW-0472">Membrane</keyword>
<sequence>MVLTFIVSWGRAEKKLPTELTSFHITTPAPLYGRLSPISSTEVSPQTIRHGGYRPQPRNRKERRAAAKAAGAPLSSAKAPKASKIDYSKLPDDHATENELGIPMAMADFSGPKGKTLYEIADERMRELSRTGKDVSSLEGEEVEFPIDGVRVTSDEDIGPGAEALLYAFTLSTVHFTLDVLVHNQYREEIEWKEIWGRTAQVAPILWFTVYLFKTATAMRFPRARQAFFFATAVAAGCYCVYAGNMFGYYAVMKRAPPVGVLWIWTVVEMEKWYAAASVLIVFGYTWWNKFGLY</sequence>
<feature type="compositionally biased region" description="Polar residues" evidence="1">
    <location>
        <begin position="37"/>
        <end position="47"/>
    </location>
</feature>
<evidence type="ECO:0000313" key="4">
    <source>
        <dbReference type="EMBL" id="KAH7048476.1"/>
    </source>
</evidence>
<keyword evidence="2" id="KW-1133">Transmembrane helix</keyword>
<feature type="domain" description="DUF7719" evidence="3">
    <location>
        <begin position="225"/>
        <end position="292"/>
    </location>
</feature>
<organism evidence="4 5">
    <name type="scientific">Macrophomina phaseolina</name>
    <dbReference type="NCBI Taxonomy" id="35725"/>
    <lineage>
        <taxon>Eukaryota</taxon>
        <taxon>Fungi</taxon>
        <taxon>Dikarya</taxon>
        <taxon>Ascomycota</taxon>
        <taxon>Pezizomycotina</taxon>
        <taxon>Dothideomycetes</taxon>
        <taxon>Dothideomycetes incertae sedis</taxon>
        <taxon>Botryosphaeriales</taxon>
        <taxon>Botryosphaeriaceae</taxon>
        <taxon>Macrophomina</taxon>
    </lineage>
</organism>
<dbReference type="Pfam" id="PF24841">
    <property type="entry name" value="DUF7719"/>
    <property type="match status" value="1"/>
</dbReference>
<protein>
    <recommendedName>
        <fullName evidence="3">DUF7719 domain-containing protein</fullName>
    </recommendedName>
</protein>
<reference evidence="4 5" key="1">
    <citation type="journal article" date="2021" name="Nat. Commun.">
        <title>Genetic determinants of endophytism in the Arabidopsis root mycobiome.</title>
        <authorList>
            <person name="Mesny F."/>
            <person name="Miyauchi S."/>
            <person name="Thiergart T."/>
            <person name="Pickel B."/>
            <person name="Atanasova L."/>
            <person name="Karlsson M."/>
            <person name="Huettel B."/>
            <person name="Barry K.W."/>
            <person name="Haridas S."/>
            <person name="Chen C."/>
            <person name="Bauer D."/>
            <person name="Andreopoulos W."/>
            <person name="Pangilinan J."/>
            <person name="LaButti K."/>
            <person name="Riley R."/>
            <person name="Lipzen A."/>
            <person name="Clum A."/>
            <person name="Drula E."/>
            <person name="Henrissat B."/>
            <person name="Kohler A."/>
            <person name="Grigoriev I.V."/>
            <person name="Martin F.M."/>
            <person name="Hacquard S."/>
        </authorList>
    </citation>
    <scope>NUCLEOTIDE SEQUENCE [LARGE SCALE GENOMIC DNA]</scope>
    <source>
        <strain evidence="4 5">MPI-SDFR-AT-0080</strain>
    </source>
</reference>
<keyword evidence="2" id="KW-0812">Transmembrane</keyword>
<feature type="transmembrane region" description="Helical" evidence="2">
    <location>
        <begin position="272"/>
        <end position="288"/>
    </location>
</feature>
<keyword evidence="5" id="KW-1185">Reference proteome</keyword>
<dbReference type="EMBL" id="JAGTJR010000015">
    <property type="protein sequence ID" value="KAH7048476.1"/>
    <property type="molecule type" value="Genomic_DNA"/>
</dbReference>
<evidence type="ECO:0000256" key="2">
    <source>
        <dbReference type="SAM" id="Phobius"/>
    </source>
</evidence>
<proteinExistence type="predicted"/>
<feature type="region of interest" description="Disordered" evidence="1">
    <location>
        <begin position="37"/>
        <end position="83"/>
    </location>
</feature>